<sequence>MLINYGNYYYPYWFPNQNQGRTAQNQNQDERDSPGVYPVWSHHYYDANLYADHGQAPTQAVMYFPEWNDFYAVNIPQVNAPLTRSALELGTPSATGTSSSAAFPERERHQSVLSTQSYWYIVVGKIRNMSWAACSGKRLIRASRKWHPQTESTQ</sequence>
<protein>
    <submittedName>
        <fullName evidence="1">Uncharacterized protein</fullName>
    </submittedName>
</protein>
<accession>A0A368H861</accession>
<comment type="caution">
    <text evidence="1">The sequence shown here is derived from an EMBL/GenBank/DDBJ whole genome shotgun (WGS) entry which is preliminary data.</text>
</comment>
<proteinExistence type="predicted"/>
<evidence type="ECO:0000313" key="1">
    <source>
        <dbReference type="EMBL" id="RCN52756.1"/>
    </source>
</evidence>
<name>A0A368H861_ANCCA</name>
<dbReference type="EMBL" id="JOJR01000005">
    <property type="protein sequence ID" value="RCN52756.1"/>
    <property type="molecule type" value="Genomic_DNA"/>
</dbReference>
<reference evidence="1 2" key="1">
    <citation type="submission" date="2014-10" db="EMBL/GenBank/DDBJ databases">
        <title>Draft genome of the hookworm Ancylostoma caninum.</title>
        <authorList>
            <person name="Mitreva M."/>
        </authorList>
    </citation>
    <scope>NUCLEOTIDE SEQUENCE [LARGE SCALE GENOMIC DNA]</scope>
    <source>
        <strain evidence="1 2">Baltimore</strain>
    </source>
</reference>
<gene>
    <name evidence="1" type="ORF">ANCCAN_01133</name>
</gene>
<keyword evidence="2" id="KW-1185">Reference proteome</keyword>
<dbReference type="Proteomes" id="UP000252519">
    <property type="component" value="Unassembled WGS sequence"/>
</dbReference>
<evidence type="ECO:0000313" key="2">
    <source>
        <dbReference type="Proteomes" id="UP000252519"/>
    </source>
</evidence>
<dbReference type="AlphaFoldDB" id="A0A368H861"/>
<organism evidence="1 2">
    <name type="scientific">Ancylostoma caninum</name>
    <name type="common">Dog hookworm</name>
    <dbReference type="NCBI Taxonomy" id="29170"/>
    <lineage>
        <taxon>Eukaryota</taxon>
        <taxon>Metazoa</taxon>
        <taxon>Ecdysozoa</taxon>
        <taxon>Nematoda</taxon>
        <taxon>Chromadorea</taxon>
        <taxon>Rhabditida</taxon>
        <taxon>Rhabditina</taxon>
        <taxon>Rhabditomorpha</taxon>
        <taxon>Strongyloidea</taxon>
        <taxon>Ancylostomatidae</taxon>
        <taxon>Ancylostomatinae</taxon>
        <taxon>Ancylostoma</taxon>
    </lineage>
</organism>